<gene>
    <name evidence="2" type="ORF">SAMN05660642_03045</name>
</gene>
<evidence type="ECO:0000313" key="2">
    <source>
        <dbReference type="EMBL" id="SDM66017.1"/>
    </source>
</evidence>
<feature type="transmembrane region" description="Helical" evidence="1">
    <location>
        <begin position="53"/>
        <end position="73"/>
    </location>
</feature>
<name>A0A1G9V1V4_9ACTN</name>
<protein>
    <submittedName>
        <fullName evidence="2">Uncharacterized protein</fullName>
    </submittedName>
</protein>
<keyword evidence="1" id="KW-1133">Transmembrane helix</keyword>
<keyword evidence="1" id="KW-0472">Membrane</keyword>
<evidence type="ECO:0000256" key="1">
    <source>
        <dbReference type="SAM" id="Phobius"/>
    </source>
</evidence>
<accession>A0A1G9V1V4</accession>
<dbReference type="EMBL" id="FNHE01000007">
    <property type="protein sequence ID" value="SDM66017.1"/>
    <property type="molecule type" value="Genomic_DNA"/>
</dbReference>
<reference evidence="3" key="1">
    <citation type="submission" date="2016-10" db="EMBL/GenBank/DDBJ databases">
        <authorList>
            <person name="Varghese N."/>
            <person name="Submissions S."/>
        </authorList>
    </citation>
    <scope>NUCLEOTIDE SEQUENCE [LARGE SCALE GENOMIC DNA]</scope>
    <source>
        <strain evidence="3">DSM 45419</strain>
    </source>
</reference>
<dbReference type="Proteomes" id="UP000198680">
    <property type="component" value="Unassembled WGS sequence"/>
</dbReference>
<proteinExistence type="predicted"/>
<keyword evidence="1" id="KW-0812">Transmembrane</keyword>
<dbReference type="AlphaFoldDB" id="A0A1G9V1V4"/>
<feature type="transmembrane region" description="Helical" evidence="1">
    <location>
        <begin position="79"/>
        <end position="96"/>
    </location>
</feature>
<evidence type="ECO:0000313" key="3">
    <source>
        <dbReference type="Proteomes" id="UP000198680"/>
    </source>
</evidence>
<organism evidence="2 3">
    <name type="scientific">Geodermatophilus siccatus</name>
    <dbReference type="NCBI Taxonomy" id="1137991"/>
    <lineage>
        <taxon>Bacteria</taxon>
        <taxon>Bacillati</taxon>
        <taxon>Actinomycetota</taxon>
        <taxon>Actinomycetes</taxon>
        <taxon>Geodermatophilales</taxon>
        <taxon>Geodermatophilaceae</taxon>
        <taxon>Geodermatophilus</taxon>
    </lineage>
</organism>
<sequence>MPQVSGAHSPGTDRQSACGRVAPCPLRPCQSASTWIRALSCSDLTQGASMRGFLLSAGATVIVVAGALTVITLATYRNWWLIAALGGIALLISELYRKASRTIPRPGLPTVNIELRRPDDRVVLSAGTLEPPSRLADEDVELLVARVISGLSESRSDTQRTDAWALARQSLAATVREGNVAIGGPSQMRQGSVATVAVTISPDPAAGDALRKALSKYEQVSAQASPVSPVMRVMCDGDGFTVKALSAEDQLTIDGATWTFRVRAEQSGRRSLVITVQMRLSTDGTWISRPALSHEVHVTVAPAFVARRFIGDNWQWVMGVALGAAGTITAWQKLF</sequence>
<keyword evidence="3" id="KW-1185">Reference proteome</keyword>